<accession>A0A8T0RRP0</accession>
<comment type="caution">
    <text evidence="1">The sequence shown here is derived from an EMBL/GenBank/DDBJ whole genome shotgun (WGS) entry which is preliminary data.</text>
</comment>
<gene>
    <name evidence="1" type="ORF">PVAP13_5NG476843</name>
</gene>
<sequence length="119" mass="13542">MAVETVIGNGKNTRFWMDSWLFGQSLKQTLPHLFNAIAVRARKRMVYDAITGRKWILDIRGGALNVQVLIEYLHLWNLSNVELQSEVDDTHIWKFSTSGVYSTKSAYEALFIGATEFGS</sequence>
<proteinExistence type="predicted"/>
<dbReference type="PANTHER" id="PTHR36617">
    <property type="entry name" value="PROTEIN, PUTATIVE-RELATED"/>
    <property type="match status" value="1"/>
</dbReference>
<reference evidence="1" key="1">
    <citation type="submission" date="2020-05" db="EMBL/GenBank/DDBJ databases">
        <title>WGS assembly of Panicum virgatum.</title>
        <authorList>
            <person name="Lovell J.T."/>
            <person name="Jenkins J."/>
            <person name="Shu S."/>
            <person name="Juenger T.E."/>
            <person name="Schmutz J."/>
        </authorList>
    </citation>
    <scope>NUCLEOTIDE SEQUENCE</scope>
    <source>
        <strain evidence="1">AP13</strain>
    </source>
</reference>
<dbReference type="EMBL" id="CM029046">
    <property type="protein sequence ID" value="KAG2588687.1"/>
    <property type="molecule type" value="Genomic_DNA"/>
</dbReference>
<dbReference type="PANTHER" id="PTHR36617:SF17">
    <property type="entry name" value="OS01G0114800 PROTEIN"/>
    <property type="match status" value="1"/>
</dbReference>
<keyword evidence="2" id="KW-1185">Reference proteome</keyword>
<protein>
    <submittedName>
        <fullName evidence="1">Uncharacterized protein</fullName>
    </submittedName>
</protein>
<organism evidence="1 2">
    <name type="scientific">Panicum virgatum</name>
    <name type="common">Blackwell switchgrass</name>
    <dbReference type="NCBI Taxonomy" id="38727"/>
    <lineage>
        <taxon>Eukaryota</taxon>
        <taxon>Viridiplantae</taxon>
        <taxon>Streptophyta</taxon>
        <taxon>Embryophyta</taxon>
        <taxon>Tracheophyta</taxon>
        <taxon>Spermatophyta</taxon>
        <taxon>Magnoliopsida</taxon>
        <taxon>Liliopsida</taxon>
        <taxon>Poales</taxon>
        <taxon>Poaceae</taxon>
        <taxon>PACMAD clade</taxon>
        <taxon>Panicoideae</taxon>
        <taxon>Panicodae</taxon>
        <taxon>Paniceae</taxon>
        <taxon>Panicinae</taxon>
        <taxon>Panicum</taxon>
        <taxon>Panicum sect. Hiantes</taxon>
    </lineage>
</organism>
<dbReference type="Proteomes" id="UP000823388">
    <property type="component" value="Chromosome 5N"/>
</dbReference>
<evidence type="ECO:0000313" key="1">
    <source>
        <dbReference type="EMBL" id="KAG2588687.1"/>
    </source>
</evidence>
<evidence type="ECO:0000313" key="2">
    <source>
        <dbReference type="Proteomes" id="UP000823388"/>
    </source>
</evidence>
<name>A0A8T0RRP0_PANVG</name>
<dbReference type="AlphaFoldDB" id="A0A8T0RRP0"/>